<keyword evidence="4" id="KW-0472">Membrane</keyword>
<feature type="region of interest" description="Disordered" evidence="3">
    <location>
        <begin position="1"/>
        <end position="21"/>
    </location>
</feature>
<dbReference type="GO" id="GO:0006355">
    <property type="term" value="P:regulation of DNA-templated transcription"/>
    <property type="evidence" value="ECO:0007669"/>
    <property type="project" value="InterPro"/>
</dbReference>
<feature type="transmembrane region" description="Helical" evidence="4">
    <location>
        <begin position="71"/>
        <end position="95"/>
    </location>
</feature>
<reference evidence="5 6" key="1">
    <citation type="journal article" date="2018" name="PLoS Genet.">
        <title>Population sequencing reveals clonal diversity and ancestral inbreeding in the grapevine cultivar Chardonnay.</title>
        <authorList>
            <person name="Roach M.J."/>
            <person name="Johnson D.L."/>
            <person name="Bohlmann J."/>
            <person name="van Vuuren H.J."/>
            <person name="Jones S.J."/>
            <person name="Pretorius I.S."/>
            <person name="Schmidt S.A."/>
            <person name="Borneman A.R."/>
        </authorList>
    </citation>
    <scope>NUCLEOTIDE SEQUENCE [LARGE SCALE GENOMIC DNA]</scope>
    <source>
        <strain evidence="6">cv. Chardonnay</strain>
        <tissue evidence="5">Leaf</tissue>
    </source>
</reference>
<dbReference type="Proteomes" id="UP000288805">
    <property type="component" value="Unassembled WGS sequence"/>
</dbReference>
<dbReference type="AlphaFoldDB" id="A0A438EYH9"/>
<keyword evidence="4" id="KW-1133">Transmembrane helix</keyword>
<keyword evidence="2" id="KW-0539">Nucleus</keyword>
<keyword evidence="4" id="KW-0812">Transmembrane</keyword>
<gene>
    <name evidence="5" type="ORF">CK203_076646</name>
</gene>
<comment type="subcellular location">
    <subcellularLocation>
        <location evidence="1">Nucleus</location>
    </subcellularLocation>
</comment>
<dbReference type="EMBL" id="QGNW01001162">
    <property type="protein sequence ID" value="RVW52765.1"/>
    <property type="molecule type" value="Genomic_DNA"/>
</dbReference>
<evidence type="ECO:0000256" key="4">
    <source>
        <dbReference type="SAM" id="Phobius"/>
    </source>
</evidence>
<accession>A0A438EYH9</accession>
<protein>
    <submittedName>
        <fullName evidence="5">Uncharacterized protein</fullName>
    </submittedName>
</protein>
<evidence type="ECO:0000256" key="1">
    <source>
        <dbReference type="ARBA" id="ARBA00004123"/>
    </source>
</evidence>
<evidence type="ECO:0000313" key="5">
    <source>
        <dbReference type="EMBL" id="RVW52765.1"/>
    </source>
</evidence>
<proteinExistence type="predicted"/>
<dbReference type="SUPFAM" id="SSF47762">
    <property type="entry name" value="PAH2 domain"/>
    <property type="match status" value="1"/>
</dbReference>
<dbReference type="InterPro" id="IPR036600">
    <property type="entry name" value="PAH_sf"/>
</dbReference>
<comment type="caution">
    <text evidence="5">The sequence shown here is derived from an EMBL/GenBank/DDBJ whole genome shotgun (WGS) entry which is preliminary data.</text>
</comment>
<sequence length="142" mass="16410">MADPYQPSPSSQSVSRARPEGKRTIEQGVEYLKFVRDTFGSRNDSRYRGFLRVMKDYKEGMYVHLFSSSFYFPPTFGFVFVLMSSVSLFMGWMCLVDEEVWENMNLGGYWRRETKPSGCEDRIWLYGYCLNGLGLGLGLGLE</sequence>
<evidence type="ECO:0000256" key="3">
    <source>
        <dbReference type="SAM" id="MobiDB-lite"/>
    </source>
</evidence>
<evidence type="ECO:0000256" key="2">
    <source>
        <dbReference type="ARBA" id="ARBA00023242"/>
    </source>
</evidence>
<evidence type="ECO:0000313" key="6">
    <source>
        <dbReference type="Proteomes" id="UP000288805"/>
    </source>
</evidence>
<name>A0A438EYH9_VITVI</name>
<organism evidence="5 6">
    <name type="scientific">Vitis vinifera</name>
    <name type="common">Grape</name>
    <dbReference type="NCBI Taxonomy" id="29760"/>
    <lineage>
        <taxon>Eukaryota</taxon>
        <taxon>Viridiplantae</taxon>
        <taxon>Streptophyta</taxon>
        <taxon>Embryophyta</taxon>
        <taxon>Tracheophyta</taxon>
        <taxon>Spermatophyta</taxon>
        <taxon>Magnoliopsida</taxon>
        <taxon>eudicotyledons</taxon>
        <taxon>Gunneridae</taxon>
        <taxon>Pentapetalae</taxon>
        <taxon>rosids</taxon>
        <taxon>Vitales</taxon>
        <taxon>Vitaceae</taxon>
        <taxon>Viteae</taxon>
        <taxon>Vitis</taxon>
    </lineage>
</organism>
<dbReference type="GO" id="GO:0005634">
    <property type="term" value="C:nucleus"/>
    <property type="evidence" value="ECO:0007669"/>
    <property type="project" value="UniProtKB-SubCell"/>
</dbReference>